<sequence length="650" mass="76348">MEDIIKYNYYKSFGRRYQYIDNVNDIIANTIKNELQIYEKGNSKLLDKESGIKSEDNSGETSEHSEDLDHIRENPYSYILDQFKDVISSEQSSDFEDSSNENKTTIRIKYSEQDQTKNDDPLDLGQNFRLGSKSKKIQEKEQNQTDLNSLENFGTDEDKKINFYLPHVVLRKLNSNKDPLNLNKVFSNLERNLSDVRYKYQKTLSNLALKSSAVRRNYRLTCFNPVHPKNIRKIEPDQEHNQDKINNKLDVDKNNFDLNKWLDELPNDLKNFIEDESISNSLNSIKDFKESKRLKDNEINKMDLNNRDAKDLHETHSEEETESVINIEKEDENPVSDKGYMEVIQKDYIDPLKDVISEDIKTGLDEIKQGITDLYNNSPKIFQNIFGSSEPDKELDKSRKPSKELNSYYLETNRDAVENLDSPDGEYDPFDNDYKIFDMKEKYQSFDISDKKPPQDSTPVVNRDFNENYVVYKENQVKSPEKVVKSVGEYNIGFLSNLWTINEKCKLMRNENARTNTINPWFGSPAKEAMYRQRSLDNSNQEYKECTTVLDKERNMKYKIVMDENNKPVYLIDNIEPGDEERAKKYKDTVLTMQRNRIKNRNNNLDSNLEDGVYDPLKQFQQTIEQTKLINETDLAILGRPKVKRTNRKF</sequence>
<protein>
    <submittedName>
        <fullName evidence="3">Uncharacterized protein</fullName>
    </submittedName>
</protein>
<feature type="region of interest" description="Disordered" evidence="1">
    <location>
        <begin position="90"/>
        <end position="124"/>
    </location>
</feature>
<feature type="compositionally biased region" description="Basic and acidic residues" evidence="1">
    <location>
        <begin position="390"/>
        <end position="403"/>
    </location>
</feature>
<dbReference type="EMBL" id="UIVT01000001">
    <property type="protein sequence ID" value="SVP89264.1"/>
    <property type="molecule type" value="Genomic_DNA"/>
</dbReference>
<feature type="compositionally biased region" description="Basic and acidic residues" evidence="1">
    <location>
        <begin position="109"/>
        <end position="120"/>
    </location>
</feature>
<name>A0A3B0ML12_THEAN</name>
<dbReference type="EMBL" id="UIVS01000001">
    <property type="protein sequence ID" value="SVP90404.1"/>
    <property type="molecule type" value="Genomic_DNA"/>
</dbReference>
<proteinExistence type="predicted"/>
<feature type="region of interest" description="Disordered" evidence="1">
    <location>
        <begin position="385"/>
        <end position="404"/>
    </location>
</feature>
<accession>A0A3B0ML12</accession>
<dbReference type="VEuPathDB" id="PiroplasmaDB:TA16440"/>
<gene>
    <name evidence="2" type="ORF">TAT_000111700</name>
    <name evidence="3" type="ORF">TAV_000111000</name>
</gene>
<dbReference type="AlphaFoldDB" id="A0A3B0ML12"/>
<evidence type="ECO:0000313" key="2">
    <source>
        <dbReference type="EMBL" id="SVP89264.1"/>
    </source>
</evidence>
<feature type="region of interest" description="Disordered" evidence="1">
    <location>
        <begin position="48"/>
        <end position="70"/>
    </location>
</feature>
<evidence type="ECO:0000313" key="3">
    <source>
        <dbReference type="EMBL" id="SVP90404.1"/>
    </source>
</evidence>
<organism evidence="3">
    <name type="scientific">Theileria annulata</name>
    <dbReference type="NCBI Taxonomy" id="5874"/>
    <lineage>
        <taxon>Eukaryota</taxon>
        <taxon>Sar</taxon>
        <taxon>Alveolata</taxon>
        <taxon>Apicomplexa</taxon>
        <taxon>Aconoidasida</taxon>
        <taxon>Piroplasmida</taxon>
        <taxon>Theileriidae</taxon>
        <taxon>Theileria</taxon>
    </lineage>
</organism>
<reference evidence="3" key="1">
    <citation type="submission" date="2018-07" db="EMBL/GenBank/DDBJ databases">
        <authorList>
            <person name="Quirk P.G."/>
            <person name="Krulwich T.A."/>
        </authorList>
    </citation>
    <scope>NUCLEOTIDE SEQUENCE</scope>
    <source>
        <strain evidence="3">Anand</strain>
    </source>
</reference>
<feature type="region of interest" description="Disordered" evidence="1">
    <location>
        <begin position="308"/>
        <end position="334"/>
    </location>
</feature>
<evidence type="ECO:0000256" key="1">
    <source>
        <dbReference type="SAM" id="MobiDB-lite"/>
    </source>
</evidence>
<feature type="compositionally biased region" description="Basic and acidic residues" evidence="1">
    <location>
        <begin position="308"/>
        <end position="318"/>
    </location>
</feature>